<reference evidence="2 3" key="1">
    <citation type="submission" date="2016-04" db="EMBL/GenBank/DDBJ databases">
        <title>ATOL: Assembling a taxonomically balanced genome-scale reconstruction of the evolutionary history of the Enterobacteriaceae.</title>
        <authorList>
            <person name="Plunkett G.III."/>
            <person name="Neeno-Eckwall E.C."/>
            <person name="Glasner J.D."/>
            <person name="Perna N.T."/>
        </authorList>
    </citation>
    <scope>NUCLEOTIDE SEQUENCE [LARGE SCALE GENOMIC DNA]</scope>
    <source>
        <strain evidence="2 3">ATCC 35613</strain>
    </source>
</reference>
<dbReference type="Proteomes" id="UP000078224">
    <property type="component" value="Unassembled WGS sequence"/>
</dbReference>
<dbReference type="InterPro" id="IPR002954">
    <property type="entry name" value="Salm_SPAgM"/>
</dbReference>
<sequence>MINNLLALTQRRLERTLQAQSKLLSTIKELERQCLNIKKRIEILFVQIKSHEKSEELNRMAFWERQRLKAAVLADIAQFEYQVETIAAELLKHEVLKKQIAARTFTLRNKCEKFQKYLKQQGTARCLKLERQQQNEIEELFVHVGNKINIK</sequence>
<dbReference type="RefSeq" id="WP_068908953.1">
    <property type="nucleotide sequence ID" value="NZ_LXEW01000032.1"/>
</dbReference>
<gene>
    <name evidence="2" type="ORF">M998_2312</name>
</gene>
<evidence type="ECO:0000313" key="2">
    <source>
        <dbReference type="EMBL" id="OAT51375.1"/>
    </source>
</evidence>
<feature type="coiled-coil region" evidence="1">
    <location>
        <begin position="13"/>
        <end position="47"/>
    </location>
</feature>
<proteinExistence type="predicted"/>
<comment type="caution">
    <text evidence="2">The sequence shown here is derived from an EMBL/GenBank/DDBJ whole genome shotgun (WGS) entry which is preliminary data.</text>
</comment>
<dbReference type="PATRIC" id="fig|1354272.4.peg.2349"/>
<keyword evidence="3" id="KW-1185">Reference proteome</keyword>
<dbReference type="AlphaFoldDB" id="A0A1B7JU12"/>
<evidence type="ECO:0000256" key="1">
    <source>
        <dbReference type="SAM" id="Coils"/>
    </source>
</evidence>
<dbReference type="EMBL" id="LXEW01000032">
    <property type="protein sequence ID" value="OAT51375.1"/>
    <property type="molecule type" value="Genomic_DNA"/>
</dbReference>
<keyword evidence="1" id="KW-0175">Coiled coil</keyword>
<name>A0A1B7JU12_9GAMM</name>
<dbReference type="OrthoDB" id="6466997at2"/>
<accession>A0A1B7JU12</accession>
<protein>
    <submittedName>
        <fullName evidence="2">Uncharacterized protein</fullName>
    </submittedName>
</protein>
<dbReference type="Pfam" id="PF02090">
    <property type="entry name" value="SPAM"/>
    <property type="match status" value="1"/>
</dbReference>
<evidence type="ECO:0000313" key="3">
    <source>
        <dbReference type="Proteomes" id="UP000078224"/>
    </source>
</evidence>
<organism evidence="2 3">
    <name type="scientific">Providencia heimbachae ATCC 35613</name>
    <dbReference type="NCBI Taxonomy" id="1354272"/>
    <lineage>
        <taxon>Bacteria</taxon>
        <taxon>Pseudomonadati</taxon>
        <taxon>Pseudomonadota</taxon>
        <taxon>Gammaproteobacteria</taxon>
        <taxon>Enterobacterales</taxon>
        <taxon>Morganellaceae</taxon>
        <taxon>Providencia</taxon>
    </lineage>
</organism>